<keyword evidence="3 6" id="KW-0238">DNA-binding</keyword>
<comment type="function">
    <text evidence="6">Component of the sequence-specific heterotrimeric transcription factor (NF-Y) which specifically recognizes a 5'-CCAAT-3' box motif found in the promoters of its target genes.</text>
</comment>
<feature type="region of interest" description="Disordered" evidence="7">
    <location>
        <begin position="174"/>
        <end position="265"/>
    </location>
</feature>
<dbReference type="OrthoDB" id="1097733at2759"/>
<evidence type="ECO:0000256" key="7">
    <source>
        <dbReference type="SAM" id="MobiDB-lite"/>
    </source>
</evidence>
<evidence type="ECO:0000313" key="8">
    <source>
        <dbReference type="EMBL" id="KAG8626722.1"/>
    </source>
</evidence>
<dbReference type="Pfam" id="PF02045">
    <property type="entry name" value="CBFB_NFYA"/>
    <property type="match status" value="1"/>
</dbReference>
<evidence type="ECO:0000256" key="3">
    <source>
        <dbReference type="ARBA" id="ARBA00023125"/>
    </source>
</evidence>
<comment type="subunit">
    <text evidence="6">Heterotrimer.</text>
</comment>
<keyword evidence="2 6" id="KW-0805">Transcription regulation</keyword>
<dbReference type="AlphaFoldDB" id="A0A8K0L0B2"/>
<protein>
    <recommendedName>
        <fullName evidence="6">Transcriptional activator HAP2</fullName>
    </recommendedName>
</protein>
<sequence length="265" mass="28762">MEYGHQTQHAHPGYNQVSPVINQQGQFPAQPPMGVYPPHYQPMQAPPYMSHQSHAAAMATAAAAGGYPYGAPPPQAQADRQTPRSPSQGHMMGMPPVSLPQVIPDARRMSSVSSPQVANMGQPSAAPQATQQQQPAQQHVEPSGGGDETPLYVNAKQFHRILKRRTARQKLEEVLRLTSKGRKPYLHESRHAHAMRRPRGPGGRFLTADEVAAMAKNEGKENGDDSKSDGASNSGTKRSREDHETNGVSKKAKNSDNEDDDDGDD</sequence>
<keyword evidence="4 6" id="KW-0804">Transcription</keyword>
<dbReference type="PROSITE" id="PS51152">
    <property type="entry name" value="NFYA_HAP2_2"/>
    <property type="match status" value="1"/>
</dbReference>
<evidence type="ECO:0000256" key="1">
    <source>
        <dbReference type="ARBA" id="ARBA00004123"/>
    </source>
</evidence>
<reference evidence="8" key="1">
    <citation type="submission" date="2021-07" db="EMBL/GenBank/DDBJ databases">
        <title>Elsinoe batatas strain:CRI-CJ2 Genome sequencing and assembly.</title>
        <authorList>
            <person name="Huang L."/>
        </authorList>
    </citation>
    <scope>NUCLEOTIDE SEQUENCE</scope>
    <source>
        <strain evidence="8">CRI-CJ2</strain>
    </source>
</reference>
<dbReference type="GO" id="GO:0005634">
    <property type="term" value="C:nucleus"/>
    <property type="evidence" value="ECO:0007669"/>
    <property type="project" value="UniProtKB-SubCell"/>
</dbReference>
<feature type="region of interest" description="Disordered" evidence="7">
    <location>
        <begin position="68"/>
        <end position="151"/>
    </location>
</feature>
<keyword evidence="5 6" id="KW-0539">Nucleus</keyword>
<accession>A0A8K0L0B2</accession>
<proteinExistence type="inferred from homology"/>
<feature type="compositionally biased region" description="Polar residues" evidence="7">
    <location>
        <begin position="79"/>
        <end position="88"/>
    </location>
</feature>
<feature type="compositionally biased region" description="Polar residues" evidence="7">
    <location>
        <begin position="110"/>
        <end position="121"/>
    </location>
</feature>
<dbReference type="Proteomes" id="UP000809789">
    <property type="component" value="Unassembled WGS sequence"/>
</dbReference>
<dbReference type="InterPro" id="IPR001289">
    <property type="entry name" value="NFYA"/>
</dbReference>
<evidence type="ECO:0000256" key="5">
    <source>
        <dbReference type="ARBA" id="ARBA00023242"/>
    </source>
</evidence>
<dbReference type="GO" id="GO:0003700">
    <property type="term" value="F:DNA-binding transcription factor activity"/>
    <property type="evidence" value="ECO:0007669"/>
    <property type="project" value="UniProtKB-UniRule"/>
</dbReference>
<dbReference type="Gene3D" id="6.10.250.2430">
    <property type="match status" value="1"/>
</dbReference>
<feature type="compositionally biased region" description="Low complexity" evidence="7">
    <location>
        <begin position="122"/>
        <end position="138"/>
    </location>
</feature>
<dbReference type="PANTHER" id="PTHR12632">
    <property type="entry name" value="TRANSCRIPTION FACTOR NF-Y ALPHA-RELATED"/>
    <property type="match status" value="1"/>
</dbReference>
<dbReference type="PRINTS" id="PR00616">
    <property type="entry name" value="CCAATSUBUNTB"/>
</dbReference>
<organism evidence="8 9">
    <name type="scientific">Elsinoe batatas</name>
    <dbReference type="NCBI Taxonomy" id="2601811"/>
    <lineage>
        <taxon>Eukaryota</taxon>
        <taxon>Fungi</taxon>
        <taxon>Dikarya</taxon>
        <taxon>Ascomycota</taxon>
        <taxon>Pezizomycotina</taxon>
        <taxon>Dothideomycetes</taxon>
        <taxon>Dothideomycetidae</taxon>
        <taxon>Myriangiales</taxon>
        <taxon>Elsinoaceae</taxon>
        <taxon>Elsinoe</taxon>
    </lineage>
</organism>
<gene>
    <name evidence="8" type="ORF">KVT40_005667</name>
</gene>
<dbReference type="EMBL" id="JAESVG020000006">
    <property type="protein sequence ID" value="KAG8626722.1"/>
    <property type="molecule type" value="Genomic_DNA"/>
</dbReference>
<dbReference type="SMART" id="SM00521">
    <property type="entry name" value="CBF"/>
    <property type="match status" value="1"/>
</dbReference>
<feature type="compositionally biased region" description="Basic and acidic residues" evidence="7">
    <location>
        <begin position="217"/>
        <end position="228"/>
    </location>
</feature>
<comment type="caution">
    <text evidence="8">The sequence shown here is derived from an EMBL/GenBank/DDBJ whole genome shotgun (WGS) entry which is preliminary data.</text>
</comment>
<evidence type="ECO:0000313" key="9">
    <source>
        <dbReference type="Proteomes" id="UP000809789"/>
    </source>
</evidence>
<comment type="similarity">
    <text evidence="6">Belongs to the NFYA/HAP2 subunit family.</text>
</comment>
<keyword evidence="9" id="KW-1185">Reference proteome</keyword>
<evidence type="ECO:0000256" key="6">
    <source>
        <dbReference type="RuleBase" id="RU367155"/>
    </source>
</evidence>
<comment type="subcellular location">
    <subcellularLocation>
        <location evidence="1 6">Nucleus</location>
    </subcellularLocation>
</comment>
<evidence type="ECO:0000256" key="4">
    <source>
        <dbReference type="ARBA" id="ARBA00023163"/>
    </source>
</evidence>
<dbReference type="GO" id="GO:0003677">
    <property type="term" value="F:DNA binding"/>
    <property type="evidence" value="ECO:0007669"/>
    <property type="project" value="UniProtKB-KW"/>
</dbReference>
<evidence type="ECO:0000256" key="2">
    <source>
        <dbReference type="ARBA" id="ARBA00023015"/>
    </source>
</evidence>
<name>A0A8K0L0B2_9PEZI</name>